<evidence type="ECO:0000313" key="1">
    <source>
        <dbReference type="EMBL" id="KAG1541402.1"/>
    </source>
</evidence>
<name>A0A9P6Y7L5_RHIOR</name>
<dbReference type="OrthoDB" id="2209168at2759"/>
<gene>
    <name evidence="1" type="ORF">G6F51_007915</name>
</gene>
<organism evidence="1 2">
    <name type="scientific">Rhizopus oryzae</name>
    <name type="common">Mucormycosis agent</name>
    <name type="synonym">Rhizopus arrhizus var. delemar</name>
    <dbReference type="NCBI Taxonomy" id="64495"/>
    <lineage>
        <taxon>Eukaryota</taxon>
        <taxon>Fungi</taxon>
        <taxon>Fungi incertae sedis</taxon>
        <taxon>Mucoromycota</taxon>
        <taxon>Mucoromycotina</taxon>
        <taxon>Mucoromycetes</taxon>
        <taxon>Mucorales</taxon>
        <taxon>Mucorineae</taxon>
        <taxon>Rhizopodaceae</taxon>
        <taxon>Rhizopus</taxon>
    </lineage>
</organism>
<sequence>MSTIFLYEDEHGNVIDENGGPEPMDYIVDQNEFIVENIATRTEYLENAVSNESSLTCPMLLEKPKNDDIHMKEARLKREYMRYTI</sequence>
<comment type="caution">
    <text evidence="1">The sequence shown here is derived from an EMBL/GenBank/DDBJ whole genome shotgun (WGS) entry which is preliminary data.</text>
</comment>
<proteinExistence type="predicted"/>
<dbReference type="EMBL" id="JAANIT010001242">
    <property type="protein sequence ID" value="KAG1541402.1"/>
    <property type="molecule type" value="Genomic_DNA"/>
</dbReference>
<dbReference type="AlphaFoldDB" id="A0A9P6Y7L5"/>
<protein>
    <submittedName>
        <fullName evidence="1">Uncharacterized protein</fullName>
    </submittedName>
</protein>
<evidence type="ECO:0000313" key="2">
    <source>
        <dbReference type="Proteomes" id="UP000717996"/>
    </source>
</evidence>
<reference evidence="1" key="1">
    <citation type="journal article" date="2020" name="Microb. Genom.">
        <title>Genetic diversity of clinical and environmental Mucorales isolates obtained from an investigation of mucormycosis cases among solid organ transplant recipients.</title>
        <authorList>
            <person name="Nguyen M.H."/>
            <person name="Kaul D."/>
            <person name="Muto C."/>
            <person name="Cheng S.J."/>
            <person name="Richter R.A."/>
            <person name="Bruno V.M."/>
            <person name="Liu G."/>
            <person name="Beyhan S."/>
            <person name="Sundermann A.J."/>
            <person name="Mounaud S."/>
            <person name="Pasculle A.W."/>
            <person name="Nierman W.C."/>
            <person name="Driscoll E."/>
            <person name="Cumbie R."/>
            <person name="Clancy C.J."/>
            <person name="Dupont C.L."/>
        </authorList>
    </citation>
    <scope>NUCLEOTIDE SEQUENCE</scope>
    <source>
        <strain evidence="1">GL16</strain>
    </source>
</reference>
<dbReference type="Proteomes" id="UP000717996">
    <property type="component" value="Unassembled WGS sequence"/>
</dbReference>
<accession>A0A9P6Y7L5</accession>